<organism evidence="1">
    <name type="scientific">Anguilla anguilla</name>
    <name type="common">European freshwater eel</name>
    <name type="synonym">Muraena anguilla</name>
    <dbReference type="NCBI Taxonomy" id="7936"/>
    <lineage>
        <taxon>Eukaryota</taxon>
        <taxon>Metazoa</taxon>
        <taxon>Chordata</taxon>
        <taxon>Craniata</taxon>
        <taxon>Vertebrata</taxon>
        <taxon>Euteleostomi</taxon>
        <taxon>Actinopterygii</taxon>
        <taxon>Neopterygii</taxon>
        <taxon>Teleostei</taxon>
        <taxon>Anguilliformes</taxon>
        <taxon>Anguillidae</taxon>
        <taxon>Anguilla</taxon>
    </lineage>
</organism>
<accession>A0A0E9WN87</accession>
<reference evidence="1" key="1">
    <citation type="submission" date="2014-11" db="EMBL/GenBank/DDBJ databases">
        <authorList>
            <person name="Amaro Gonzalez C."/>
        </authorList>
    </citation>
    <scope>NUCLEOTIDE SEQUENCE</scope>
</reference>
<proteinExistence type="predicted"/>
<reference evidence="1" key="2">
    <citation type="journal article" date="2015" name="Fish Shellfish Immunol.">
        <title>Early steps in the European eel (Anguilla anguilla)-Vibrio vulnificus interaction in the gills: Role of the RtxA13 toxin.</title>
        <authorList>
            <person name="Callol A."/>
            <person name="Pajuelo D."/>
            <person name="Ebbesson L."/>
            <person name="Teles M."/>
            <person name="MacKenzie S."/>
            <person name="Amaro C."/>
        </authorList>
    </citation>
    <scope>NUCLEOTIDE SEQUENCE</scope>
</reference>
<sequence length="58" mass="6866">MIRTLLHCFQKPTRQVCLLKTLLFLKQHNTVLVFTFFLSPTIYPAPRELCMYTLALHD</sequence>
<protein>
    <submittedName>
        <fullName evidence="1">Uncharacterized protein</fullName>
    </submittedName>
</protein>
<evidence type="ECO:0000313" key="1">
    <source>
        <dbReference type="EMBL" id="JAH91817.1"/>
    </source>
</evidence>
<dbReference type="AlphaFoldDB" id="A0A0E9WN87"/>
<dbReference type="EMBL" id="GBXM01016760">
    <property type="protein sequence ID" value="JAH91817.1"/>
    <property type="molecule type" value="Transcribed_RNA"/>
</dbReference>
<name>A0A0E9WN87_ANGAN</name>